<dbReference type="InterPro" id="IPR036366">
    <property type="entry name" value="PGBDSf"/>
</dbReference>
<comment type="similarity">
    <text evidence="2">Belongs to the N-acetylmuramoyl-L-alanine amidase 2 family.</text>
</comment>
<keyword evidence="10" id="KW-1185">Reference proteome</keyword>
<dbReference type="GO" id="GO:0030435">
    <property type="term" value="P:sporulation resulting in formation of a cellular spore"/>
    <property type="evidence" value="ECO:0007669"/>
    <property type="project" value="UniProtKB-KW"/>
</dbReference>
<comment type="caution">
    <text evidence="9">The sequence shown here is derived from an EMBL/GenBank/DDBJ whole genome shotgun (WGS) entry which is preliminary data.</text>
</comment>
<evidence type="ECO:0000256" key="6">
    <source>
        <dbReference type="ARBA" id="ARBA00023287"/>
    </source>
</evidence>
<dbReference type="Gene3D" id="3.40.80.10">
    <property type="entry name" value="Peptidoglycan recognition protein-like"/>
    <property type="match status" value="1"/>
</dbReference>
<dbReference type="Proteomes" id="UP000530514">
    <property type="component" value="Unassembled WGS sequence"/>
</dbReference>
<evidence type="ECO:0000256" key="3">
    <source>
        <dbReference type="ARBA" id="ARBA00011901"/>
    </source>
</evidence>
<dbReference type="PANTHER" id="PTHR30417:SF11">
    <property type="entry name" value="N-ACETYLMURAMOYL-L-ALANINE AMIDASE XLYA"/>
    <property type="match status" value="1"/>
</dbReference>
<dbReference type="AlphaFoldDB" id="A0A7W1XCY5"/>
<evidence type="ECO:0000313" key="9">
    <source>
        <dbReference type="EMBL" id="MBA4544382.1"/>
    </source>
</evidence>
<feature type="domain" description="N-acetylmuramoyl-L-alanine amidase" evidence="8">
    <location>
        <begin position="11"/>
        <end position="154"/>
    </location>
</feature>
<dbReference type="GO" id="GO:0009253">
    <property type="term" value="P:peptidoglycan catabolic process"/>
    <property type="evidence" value="ECO:0007669"/>
    <property type="project" value="InterPro"/>
</dbReference>
<evidence type="ECO:0000256" key="1">
    <source>
        <dbReference type="ARBA" id="ARBA00001561"/>
    </source>
</evidence>
<dbReference type="Pfam" id="PF01471">
    <property type="entry name" value="PG_binding_1"/>
    <property type="match status" value="1"/>
</dbReference>
<dbReference type="InterPro" id="IPR002477">
    <property type="entry name" value="Peptidoglycan-bd-like"/>
</dbReference>
<evidence type="ECO:0000256" key="2">
    <source>
        <dbReference type="ARBA" id="ARBA00007553"/>
    </source>
</evidence>
<dbReference type="GO" id="GO:0009254">
    <property type="term" value="P:peptidoglycan turnover"/>
    <property type="evidence" value="ECO:0007669"/>
    <property type="project" value="TreeGrafter"/>
</dbReference>
<name>A0A7W1XCY5_9BACL</name>
<dbReference type="EMBL" id="JACEIP010000037">
    <property type="protein sequence ID" value="MBA4544382.1"/>
    <property type="molecule type" value="Genomic_DNA"/>
</dbReference>
<evidence type="ECO:0000256" key="7">
    <source>
        <dbReference type="ARBA" id="ARBA00023316"/>
    </source>
</evidence>
<evidence type="ECO:0000259" key="8">
    <source>
        <dbReference type="SMART" id="SM00644"/>
    </source>
</evidence>
<dbReference type="InterPro" id="IPR051206">
    <property type="entry name" value="NAMLAA_amidase_2"/>
</dbReference>
<dbReference type="InterPro" id="IPR036365">
    <property type="entry name" value="PGBD-like_sf"/>
</dbReference>
<sequence length="274" mass="30789">MEIKQLLIPTSNTKTRPGIKMTPKYITVHETDNTAPGADAAAHAKLQYNGNDRTASWHYTVDDHEIWQSIPDNEVAWHAGDGRGAGNMESLAIEICVNSDGDFEKAKANAIWLIHYLMDKHGIPIDRVVPHQHWSGKNCPRHILTYWNTFINQIKSGGGESMPKITYRNDNELPISLGSKGELVKQVQQRLEIEADGYYGPKTKAAVEAYQKQYGLKVDGIVGQETWHSLFRPTYRVEADGKVVIDTVYSDKIAESVKRAVDSEAKEIKIYPRS</sequence>
<reference evidence="9 10" key="1">
    <citation type="submission" date="2020-07" db="EMBL/GenBank/DDBJ databases">
        <authorList>
            <person name="Feng H."/>
        </authorList>
    </citation>
    <scope>NUCLEOTIDE SEQUENCE [LARGE SCALE GENOMIC DNA]</scope>
    <source>
        <strain evidence="10">s-11</strain>
    </source>
</reference>
<dbReference type="SMART" id="SM00644">
    <property type="entry name" value="Ami_2"/>
    <property type="match status" value="1"/>
</dbReference>
<comment type="catalytic activity">
    <reaction evidence="1">
        <text>Hydrolyzes the link between N-acetylmuramoyl residues and L-amino acid residues in certain cell-wall glycopeptides.</text>
        <dbReference type="EC" id="3.5.1.28"/>
    </reaction>
</comment>
<keyword evidence="5" id="KW-0749">Sporulation</keyword>
<dbReference type="InterPro" id="IPR036505">
    <property type="entry name" value="Amidase/PGRP_sf"/>
</dbReference>
<protein>
    <recommendedName>
        <fullName evidence="3">N-acetylmuramoyl-L-alanine amidase</fullName>
        <ecNumber evidence="3">3.5.1.28</ecNumber>
    </recommendedName>
</protein>
<dbReference type="InterPro" id="IPR002502">
    <property type="entry name" value="Amidase_domain"/>
</dbReference>
<dbReference type="Pfam" id="PF01510">
    <property type="entry name" value="Amidase_2"/>
    <property type="match status" value="1"/>
</dbReference>
<dbReference type="CDD" id="cd06583">
    <property type="entry name" value="PGRP"/>
    <property type="match status" value="1"/>
</dbReference>
<dbReference type="EC" id="3.5.1.28" evidence="3"/>
<evidence type="ECO:0000256" key="4">
    <source>
        <dbReference type="ARBA" id="ARBA00022801"/>
    </source>
</evidence>
<proteinExistence type="inferred from homology"/>
<dbReference type="GO" id="GO:0030420">
    <property type="term" value="P:establishment of competence for transformation"/>
    <property type="evidence" value="ECO:0007669"/>
    <property type="project" value="UniProtKB-KW"/>
</dbReference>
<dbReference type="OrthoDB" id="9794294at2"/>
<accession>A0A7W1XCY5</accession>
<dbReference type="Gene3D" id="1.10.101.10">
    <property type="entry name" value="PGBD-like superfamily/PGBD"/>
    <property type="match status" value="1"/>
</dbReference>
<keyword evidence="4" id="KW-0378">Hydrolase</keyword>
<dbReference type="PANTHER" id="PTHR30417">
    <property type="entry name" value="N-ACETYLMURAMOYL-L-ALANINE AMIDASE AMID"/>
    <property type="match status" value="1"/>
</dbReference>
<keyword evidence="6" id="KW-0178">Competence</keyword>
<evidence type="ECO:0000256" key="5">
    <source>
        <dbReference type="ARBA" id="ARBA00022969"/>
    </source>
</evidence>
<dbReference type="GO" id="GO:0008745">
    <property type="term" value="F:N-acetylmuramoyl-L-alanine amidase activity"/>
    <property type="evidence" value="ECO:0007669"/>
    <property type="project" value="UniProtKB-EC"/>
</dbReference>
<gene>
    <name evidence="9" type="ORF">H1164_16160</name>
</gene>
<dbReference type="SUPFAM" id="SSF47090">
    <property type="entry name" value="PGBD-like"/>
    <property type="match status" value="1"/>
</dbReference>
<evidence type="ECO:0000313" key="10">
    <source>
        <dbReference type="Proteomes" id="UP000530514"/>
    </source>
</evidence>
<dbReference type="SUPFAM" id="SSF55846">
    <property type="entry name" value="N-acetylmuramoyl-L-alanine amidase-like"/>
    <property type="match status" value="1"/>
</dbReference>
<dbReference type="GO" id="GO:0071555">
    <property type="term" value="P:cell wall organization"/>
    <property type="evidence" value="ECO:0007669"/>
    <property type="project" value="UniProtKB-KW"/>
</dbReference>
<keyword evidence="7" id="KW-0961">Cell wall biogenesis/degradation</keyword>
<organism evidence="9 10">
    <name type="scientific">Thermoactinomyces daqus</name>
    <dbReference type="NCBI Taxonomy" id="1329516"/>
    <lineage>
        <taxon>Bacteria</taxon>
        <taxon>Bacillati</taxon>
        <taxon>Bacillota</taxon>
        <taxon>Bacilli</taxon>
        <taxon>Bacillales</taxon>
        <taxon>Thermoactinomycetaceae</taxon>
        <taxon>Thermoactinomyces</taxon>
    </lineage>
</organism>